<dbReference type="AlphaFoldDB" id="A0A936Z2J4"/>
<protein>
    <submittedName>
        <fullName evidence="2">Substrate-binding domain-containing protein</fullName>
    </submittedName>
</protein>
<proteinExistence type="predicted"/>
<feature type="signal peptide" evidence="1">
    <location>
        <begin position="1"/>
        <end position="28"/>
    </location>
</feature>
<sequence length="157" mass="16236">MRIPTAFPRRAVLLAAFAFGWSFSLAAAADDVKVFAAKAFQPVVTAVAPAFEKRTGHKVVVVSEGVDALAERLRRGEEFDLAVLPPALLEALAKDGAVSDGSIILLARDLPGRTNAGVYAGAVSTMASNSNAALSLLILLASEDTQATFKANGLAAP</sequence>
<keyword evidence="1" id="KW-0732">Signal</keyword>
<accession>A0A936Z2J4</accession>
<evidence type="ECO:0000313" key="2">
    <source>
        <dbReference type="EMBL" id="MBL0393804.1"/>
    </source>
</evidence>
<dbReference type="EMBL" id="JAEQNE010000006">
    <property type="protein sequence ID" value="MBL0393804.1"/>
    <property type="molecule type" value="Genomic_DNA"/>
</dbReference>
<evidence type="ECO:0000256" key="1">
    <source>
        <dbReference type="SAM" id="SignalP"/>
    </source>
</evidence>
<dbReference type="Gene3D" id="3.40.190.10">
    <property type="entry name" value="Periplasmic binding protein-like II"/>
    <property type="match status" value="1"/>
</dbReference>
<evidence type="ECO:0000313" key="3">
    <source>
        <dbReference type="Proteomes" id="UP000599109"/>
    </source>
</evidence>
<organism evidence="2 3">
    <name type="scientific">Ramlibacter monticola</name>
    <dbReference type="NCBI Taxonomy" id="1926872"/>
    <lineage>
        <taxon>Bacteria</taxon>
        <taxon>Pseudomonadati</taxon>
        <taxon>Pseudomonadota</taxon>
        <taxon>Betaproteobacteria</taxon>
        <taxon>Burkholderiales</taxon>
        <taxon>Comamonadaceae</taxon>
        <taxon>Ramlibacter</taxon>
    </lineage>
</organism>
<gene>
    <name evidence="2" type="ORF">JJ685_21890</name>
</gene>
<dbReference type="Proteomes" id="UP000599109">
    <property type="component" value="Unassembled WGS sequence"/>
</dbReference>
<feature type="chain" id="PRO_5037115592" evidence="1">
    <location>
        <begin position="29"/>
        <end position="157"/>
    </location>
</feature>
<reference evidence="2 3" key="1">
    <citation type="journal article" date="2017" name="Int. J. Syst. Evol. Microbiol.">
        <title>Ramlibacter monticola sp. nov., isolated from forest soil.</title>
        <authorList>
            <person name="Chaudhary D.K."/>
            <person name="Kim J."/>
        </authorList>
    </citation>
    <scope>NUCLEOTIDE SEQUENCE [LARGE SCALE GENOMIC DNA]</scope>
    <source>
        <strain evidence="2 3">KACC 19175</strain>
    </source>
</reference>
<keyword evidence="3" id="KW-1185">Reference proteome</keyword>
<name>A0A936Z2J4_9BURK</name>
<dbReference type="RefSeq" id="WP_201676461.1">
    <property type="nucleotide sequence ID" value="NZ_JAEQNE010000006.1"/>
</dbReference>
<comment type="caution">
    <text evidence="2">The sequence shown here is derived from an EMBL/GenBank/DDBJ whole genome shotgun (WGS) entry which is preliminary data.</text>
</comment>
<dbReference type="SUPFAM" id="SSF53850">
    <property type="entry name" value="Periplasmic binding protein-like II"/>
    <property type="match status" value="1"/>
</dbReference>
<dbReference type="Pfam" id="PF13531">
    <property type="entry name" value="SBP_bac_11"/>
    <property type="match status" value="1"/>
</dbReference>